<keyword evidence="11" id="KW-1185">Reference proteome</keyword>
<evidence type="ECO:0000313" key="10">
    <source>
        <dbReference type="EMBL" id="PQA88944.1"/>
    </source>
</evidence>
<keyword evidence="2 7" id="KW-0698">rRNA processing</keyword>
<dbReference type="GO" id="GO:0003723">
    <property type="term" value="F:RNA binding"/>
    <property type="evidence" value="ECO:0007669"/>
    <property type="project" value="UniProtKB-UniRule"/>
</dbReference>
<gene>
    <name evidence="7" type="primary">rsmA</name>
    <name evidence="7" type="synonym">ksgA</name>
    <name evidence="10" type="ORF">CW354_03055</name>
</gene>
<dbReference type="FunFam" id="1.10.8.100:FF:000001">
    <property type="entry name" value="Ribosomal RNA small subunit methyltransferase A"/>
    <property type="match status" value="1"/>
</dbReference>
<comment type="caution">
    <text evidence="10">The sequence shown here is derived from an EMBL/GenBank/DDBJ whole genome shotgun (WGS) entry which is preliminary data.</text>
</comment>
<dbReference type="AlphaFoldDB" id="A0A2S7K8W0"/>
<dbReference type="PROSITE" id="PS51689">
    <property type="entry name" value="SAM_RNA_A_N6_MT"/>
    <property type="match status" value="1"/>
</dbReference>
<dbReference type="Gene3D" id="3.40.50.150">
    <property type="entry name" value="Vaccinia Virus protein VP39"/>
    <property type="match status" value="1"/>
</dbReference>
<sequence length="278" mass="29804">MTRLPPLRDVIEQYGLGAKKSLGQHFLLDLNMTRKIARAASVGEGDTALEIGPGPGGLTRALLETGAHVIAIERDHRCIEALGDVAAAFDNRLEIVEADALAADEMALAAAHAPVKIVANLPYNISTELLIKWLKAGPALWSVMALMFQKEVADRILAAPGSKTYGRLSVMAQAASRPSRAFNLPARAFTPPPKVESTVVLFEPARAPFAHLPALEKVTQAAFSQRRKMLRSSLKAVFGDGLAAALEQAGVKETQRAEELSVEQFKLLAEILAQKNAG</sequence>
<evidence type="ECO:0000256" key="7">
    <source>
        <dbReference type="HAMAP-Rule" id="MF_00607"/>
    </source>
</evidence>
<dbReference type="Proteomes" id="UP000239504">
    <property type="component" value="Unassembled WGS sequence"/>
</dbReference>
<keyword evidence="4 7" id="KW-0808">Transferase</keyword>
<dbReference type="NCBIfam" id="TIGR00755">
    <property type="entry name" value="ksgA"/>
    <property type="match status" value="1"/>
</dbReference>
<feature type="binding site" evidence="7 8">
    <location>
        <position position="99"/>
    </location>
    <ligand>
        <name>S-adenosyl-L-methionine</name>
        <dbReference type="ChEBI" id="CHEBI:59789"/>
    </ligand>
</feature>
<evidence type="ECO:0000313" key="11">
    <source>
        <dbReference type="Proteomes" id="UP000239504"/>
    </source>
</evidence>
<dbReference type="Pfam" id="PF00398">
    <property type="entry name" value="RrnaAD"/>
    <property type="match status" value="1"/>
</dbReference>
<dbReference type="EC" id="2.1.1.182" evidence="7"/>
<dbReference type="InterPro" id="IPR029063">
    <property type="entry name" value="SAM-dependent_MTases_sf"/>
</dbReference>
<dbReference type="PROSITE" id="PS01131">
    <property type="entry name" value="RRNA_A_DIMETH"/>
    <property type="match status" value="1"/>
</dbReference>
<evidence type="ECO:0000259" key="9">
    <source>
        <dbReference type="SMART" id="SM00650"/>
    </source>
</evidence>
<comment type="subcellular location">
    <subcellularLocation>
        <location evidence="7">Cytoplasm</location>
    </subcellularLocation>
</comment>
<dbReference type="HAMAP" id="MF_00607">
    <property type="entry name" value="16SrRNA_methyltr_A"/>
    <property type="match status" value="1"/>
</dbReference>
<dbReference type="PANTHER" id="PTHR11727">
    <property type="entry name" value="DIMETHYLADENOSINE TRANSFERASE"/>
    <property type="match status" value="1"/>
</dbReference>
<dbReference type="CDD" id="cd02440">
    <property type="entry name" value="AdoMet_MTases"/>
    <property type="match status" value="1"/>
</dbReference>
<dbReference type="OrthoDB" id="9814755at2"/>
<dbReference type="RefSeq" id="WP_104828581.1">
    <property type="nucleotide sequence ID" value="NZ_PJCH01000003.1"/>
</dbReference>
<dbReference type="PANTHER" id="PTHR11727:SF7">
    <property type="entry name" value="DIMETHYLADENOSINE TRANSFERASE-RELATED"/>
    <property type="match status" value="1"/>
</dbReference>
<keyword evidence="5 7" id="KW-0949">S-adenosyl-L-methionine</keyword>
<feature type="binding site" evidence="7 8">
    <location>
        <position position="73"/>
    </location>
    <ligand>
        <name>S-adenosyl-L-methionine</name>
        <dbReference type="ChEBI" id="CHEBI:59789"/>
    </ligand>
</feature>
<dbReference type="InterPro" id="IPR023165">
    <property type="entry name" value="rRNA_Ade_diMease-like_C"/>
</dbReference>
<comment type="similarity">
    <text evidence="7">Belongs to the class I-like SAM-binding methyltransferase superfamily. rRNA adenine N(6)-methyltransferase family. RsmA subfamily.</text>
</comment>
<feature type="binding site" evidence="7 8">
    <location>
        <position position="52"/>
    </location>
    <ligand>
        <name>S-adenosyl-L-methionine</name>
        <dbReference type="ChEBI" id="CHEBI:59789"/>
    </ligand>
</feature>
<organism evidence="10 11">
    <name type="scientific">Hyphococcus luteus</name>
    <dbReference type="NCBI Taxonomy" id="2058213"/>
    <lineage>
        <taxon>Bacteria</taxon>
        <taxon>Pseudomonadati</taxon>
        <taxon>Pseudomonadota</taxon>
        <taxon>Alphaproteobacteria</taxon>
        <taxon>Parvularculales</taxon>
        <taxon>Parvularculaceae</taxon>
        <taxon>Hyphococcus</taxon>
    </lineage>
</organism>
<feature type="binding site" evidence="7 8">
    <location>
        <position position="27"/>
    </location>
    <ligand>
        <name>S-adenosyl-L-methionine</name>
        <dbReference type="ChEBI" id="CHEBI:59789"/>
    </ligand>
</feature>
<name>A0A2S7K8W0_9PROT</name>
<evidence type="ECO:0000256" key="2">
    <source>
        <dbReference type="ARBA" id="ARBA00022552"/>
    </source>
</evidence>
<keyword evidence="3 7" id="KW-0489">Methyltransferase</keyword>
<reference evidence="10 11" key="1">
    <citation type="submission" date="2017-12" db="EMBL/GenBank/DDBJ databases">
        <authorList>
            <person name="Hurst M.R.H."/>
        </authorList>
    </citation>
    <scope>NUCLEOTIDE SEQUENCE [LARGE SCALE GENOMIC DNA]</scope>
    <source>
        <strain evidence="10 11">SY-3-19</strain>
    </source>
</reference>
<evidence type="ECO:0000256" key="5">
    <source>
        <dbReference type="ARBA" id="ARBA00022691"/>
    </source>
</evidence>
<dbReference type="SMART" id="SM00650">
    <property type="entry name" value="rADc"/>
    <property type="match status" value="1"/>
</dbReference>
<feature type="binding site" evidence="7 8">
    <location>
        <position position="25"/>
    </location>
    <ligand>
        <name>S-adenosyl-L-methionine</name>
        <dbReference type="ChEBI" id="CHEBI:59789"/>
    </ligand>
</feature>
<feature type="domain" description="Ribosomal RNA adenine methylase transferase N-terminal" evidence="9">
    <location>
        <begin position="32"/>
        <end position="206"/>
    </location>
</feature>
<comment type="function">
    <text evidence="7">Specifically dimethylates two adjacent adenosines (A1518 and A1519) in the loop of a conserved hairpin near the 3'-end of 16S rRNA in the 30S particle. May play a critical role in biogenesis of 30S subunits.</text>
</comment>
<dbReference type="InterPro" id="IPR020598">
    <property type="entry name" value="rRNA_Ade_methylase_Trfase_N"/>
</dbReference>
<proteinExistence type="inferred from homology"/>
<keyword evidence="6 7" id="KW-0694">RNA-binding</keyword>
<dbReference type="InterPro" id="IPR011530">
    <property type="entry name" value="rRNA_adenine_dimethylase"/>
</dbReference>
<dbReference type="InterPro" id="IPR001737">
    <property type="entry name" value="KsgA/Erm"/>
</dbReference>
<comment type="catalytic activity">
    <reaction evidence="7">
        <text>adenosine(1518)/adenosine(1519) in 16S rRNA + 4 S-adenosyl-L-methionine = N(6)-dimethyladenosine(1518)/N(6)-dimethyladenosine(1519) in 16S rRNA + 4 S-adenosyl-L-homocysteine + 4 H(+)</text>
        <dbReference type="Rhea" id="RHEA:19609"/>
        <dbReference type="Rhea" id="RHEA-COMP:10232"/>
        <dbReference type="Rhea" id="RHEA-COMP:10233"/>
        <dbReference type="ChEBI" id="CHEBI:15378"/>
        <dbReference type="ChEBI" id="CHEBI:57856"/>
        <dbReference type="ChEBI" id="CHEBI:59789"/>
        <dbReference type="ChEBI" id="CHEBI:74411"/>
        <dbReference type="ChEBI" id="CHEBI:74493"/>
        <dbReference type="EC" id="2.1.1.182"/>
    </reaction>
</comment>
<evidence type="ECO:0000256" key="4">
    <source>
        <dbReference type="ARBA" id="ARBA00022679"/>
    </source>
</evidence>
<dbReference type="InterPro" id="IPR020596">
    <property type="entry name" value="rRNA_Ade_Mease_Trfase_CS"/>
</dbReference>
<dbReference type="SUPFAM" id="SSF53335">
    <property type="entry name" value="S-adenosyl-L-methionine-dependent methyltransferases"/>
    <property type="match status" value="1"/>
</dbReference>
<feature type="binding site" evidence="7 8">
    <location>
        <position position="120"/>
    </location>
    <ligand>
        <name>S-adenosyl-L-methionine</name>
        <dbReference type="ChEBI" id="CHEBI:59789"/>
    </ligand>
</feature>
<evidence type="ECO:0000256" key="8">
    <source>
        <dbReference type="PROSITE-ProRule" id="PRU01026"/>
    </source>
</evidence>
<evidence type="ECO:0000256" key="1">
    <source>
        <dbReference type="ARBA" id="ARBA00022490"/>
    </source>
</evidence>
<evidence type="ECO:0000256" key="6">
    <source>
        <dbReference type="ARBA" id="ARBA00022884"/>
    </source>
</evidence>
<protein>
    <recommendedName>
        <fullName evidence="7">Ribosomal RNA small subunit methyltransferase A</fullName>
        <ecNumber evidence="7">2.1.1.182</ecNumber>
    </recommendedName>
    <alternativeName>
        <fullName evidence="7">16S rRNA (adenine(1518)-N(6)/adenine(1519)-N(6))-dimethyltransferase</fullName>
    </alternativeName>
    <alternativeName>
        <fullName evidence="7">16S rRNA dimethyladenosine transferase</fullName>
    </alternativeName>
    <alternativeName>
        <fullName evidence="7">16S rRNA dimethylase</fullName>
    </alternativeName>
    <alternativeName>
        <fullName evidence="7">S-adenosylmethionine-6-N', N'-adenosyl(rRNA) dimethyltransferase</fullName>
    </alternativeName>
</protein>
<accession>A0A2S7K8W0</accession>
<dbReference type="Gene3D" id="1.10.8.100">
    <property type="entry name" value="Ribosomal RNA adenine dimethylase-like, domain 2"/>
    <property type="match status" value="1"/>
</dbReference>
<evidence type="ECO:0000256" key="3">
    <source>
        <dbReference type="ARBA" id="ARBA00022603"/>
    </source>
</evidence>
<keyword evidence="1 7" id="KW-0963">Cytoplasm</keyword>
<dbReference type="GO" id="GO:0005829">
    <property type="term" value="C:cytosol"/>
    <property type="evidence" value="ECO:0007669"/>
    <property type="project" value="TreeGrafter"/>
</dbReference>
<dbReference type="GO" id="GO:0052908">
    <property type="term" value="F:16S rRNA (adenine(1518)-N(6)/adenine(1519)-N(6))-dimethyltransferase activity"/>
    <property type="evidence" value="ECO:0007669"/>
    <property type="project" value="UniProtKB-EC"/>
</dbReference>
<dbReference type="EMBL" id="PJCH01000003">
    <property type="protein sequence ID" value="PQA88944.1"/>
    <property type="molecule type" value="Genomic_DNA"/>
</dbReference>